<comment type="caution">
    <text evidence="3">The sequence shown here is derived from an EMBL/GenBank/DDBJ whole genome shotgun (WGS) entry which is preliminary data.</text>
</comment>
<evidence type="ECO:0000256" key="2">
    <source>
        <dbReference type="SAM" id="Phobius"/>
    </source>
</evidence>
<feature type="transmembrane region" description="Helical" evidence="2">
    <location>
        <begin position="157"/>
        <end position="182"/>
    </location>
</feature>
<dbReference type="GO" id="GO:0016020">
    <property type="term" value="C:membrane"/>
    <property type="evidence" value="ECO:0007669"/>
    <property type="project" value="InterPro"/>
</dbReference>
<dbReference type="PANTHER" id="PTHR33219:SF14">
    <property type="entry name" value="PROTEIN COFACTOR ASSEMBLY OF COMPLEX C SUBUNIT B CCB3, CHLOROPLASTIC-RELATED"/>
    <property type="match status" value="1"/>
</dbReference>
<dbReference type="RefSeq" id="WP_024496006.1">
    <property type="nucleotide sequence ID" value="NZ_AWGA01000049.1"/>
</dbReference>
<proteinExistence type="inferred from homology"/>
<evidence type="ECO:0000256" key="1">
    <source>
        <dbReference type="ARBA" id="ARBA00010894"/>
    </source>
</evidence>
<organism evidence="3 4">
    <name type="scientific">Candidatus Schmidhempelia bombi str. Bimp</name>
    <dbReference type="NCBI Taxonomy" id="1387197"/>
    <lineage>
        <taxon>Bacteria</taxon>
        <taxon>Pseudomonadati</taxon>
        <taxon>Pseudomonadota</taxon>
        <taxon>Gammaproteobacteria</taxon>
        <taxon>Orbales</taxon>
        <taxon>Orbaceae</taxon>
        <taxon>Candidatus Schmidhempelia</taxon>
    </lineage>
</organism>
<dbReference type="Proteomes" id="UP000506160">
    <property type="component" value="Unassembled WGS sequence"/>
</dbReference>
<dbReference type="InterPro" id="IPR003425">
    <property type="entry name" value="CCB3/YggT"/>
</dbReference>
<sequence>MLSLNYIMTTLLTFGLYIFILRLWMQYVRASFYNPFTQFIVKITQPILAPLKQFLPTIKNVDTSTLLVLYILGMLKLAFIIHFQFNGPIWDSVFLFYAFYPILHAIGHLIFWLLLFRAILSWIERGQSGAEEILAQLTDPLVQPIRRIVPPLGNIDFSFMIVVFILLALNLLATELFGYLWIVM</sequence>
<name>A0AB94ICU2_9GAMM</name>
<dbReference type="AlphaFoldDB" id="A0AB94ICU2"/>
<dbReference type="EMBL" id="AWGA01000049">
    <property type="protein sequence ID" value="TEA27242.1"/>
    <property type="molecule type" value="Genomic_DNA"/>
</dbReference>
<reference evidence="3 4" key="1">
    <citation type="journal article" date="2014" name="Appl. Environ. Microbiol.">
        <title>Genomic features of a bumble bee symbiont reflect its host environment.</title>
        <authorList>
            <person name="Martinson V.G."/>
            <person name="Magoc T."/>
            <person name="Koch H."/>
            <person name="Salzberg S.L."/>
            <person name="Moran N.A."/>
        </authorList>
    </citation>
    <scope>NUCLEOTIDE SEQUENCE [LARGE SCALE GENOMIC DNA]</scope>
    <source>
        <strain evidence="3 4">Bimp</strain>
    </source>
</reference>
<dbReference type="PANTHER" id="PTHR33219">
    <property type="entry name" value="YLMG HOMOLOG PROTEIN 2, CHLOROPLASTIC"/>
    <property type="match status" value="1"/>
</dbReference>
<keyword evidence="2" id="KW-0472">Membrane</keyword>
<accession>A0AB94ICU2</accession>
<gene>
    <name evidence="3" type="ORF">O970_04755</name>
</gene>
<keyword evidence="2" id="KW-0812">Transmembrane</keyword>
<feature type="transmembrane region" description="Helical" evidence="2">
    <location>
        <begin position="6"/>
        <end position="25"/>
    </location>
</feature>
<protein>
    <submittedName>
        <fullName evidence="3">YggT family protein</fullName>
    </submittedName>
</protein>
<feature type="transmembrane region" description="Helical" evidence="2">
    <location>
        <begin position="66"/>
        <end position="85"/>
    </location>
</feature>
<evidence type="ECO:0000313" key="3">
    <source>
        <dbReference type="EMBL" id="TEA27242.1"/>
    </source>
</evidence>
<evidence type="ECO:0000313" key="4">
    <source>
        <dbReference type="Proteomes" id="UP000506160"/>
    </source>
</evidence>
<keyword evidence="2" id="KW-1133">Transmembrane helix</keyword>
<comment type="similarity">
    <text evidence="1">Belongs to the YggT family.</text>
</comment>
<keyword evidence="4" id="KW-1185">Reference proteome</keyword>
<dbReference type="Pfam" id="PF02325">
    <property type="entry name" value="CCB3_YggT"/>
    <property type="match status" value="2"/>
</dbReference>
<feature type="transmembrane region" description="Helical" evidence="2">
    <location>
        <begin position="97"/>
        <end position="116"/>
    </location>
</feature>